<accession>A0ACC3ZAI4</accession>
<dbReference type="EMBL" id="VUJX02000002">
    <property type="protein sequence ID" value="KAL0941120.1"/>
    <property type="molecule type" value="Genomic_DNA"/>
</dbReference>
<comment type="caution">
    <text evidence="1">The sequence shown here is derived from an EMBL/GenBank/DDBJ whole genome shotgun (WGS) entry which is preliminary data.</text>
</comment>
<evidence type="ECO:0000313" key="2">
    <source>
        <dbReference type="Proteomes" id="UP000805649"/>
    </source>
</evidence>
<evidence type="ECO:0000313" key="1">
    <source>
        <dbReference type="EMBL" id="KAL0941120.1"/>
    </source>
</evidence>
<protein>
    <submittedName>
        <fullName evidence="1">Uncharacterized protein</fullName>
    </submittedName>
</protein>
<organism evidence="1 2">
    <name type="scientific">Colletotrichum truncatum</name>
    <name type="common">Anthracnose fungus</name>
    <name type="synonym">Colletotrichum capsici</name>
    <dbReference type="NCBI Taxonomy" id="5467"/>
    <lineage>
        <taxon>Eukaryota</taxon>
        <taxon>Fungi</taxon>
        <taxon>Dikarya</taxon>
        <taxon>Ascomycota</taxon>
        <taxon>Pezizomycotina</taxon>
        <taxon>Sordariomycetes</taxon>
        <taxon>Hypocreomycetidae</taxon>
        <taxon>Glomerellales</taxon>
        <taxon>Glomerellaceae</taxon>
        <taxon>Colletotrichum</taxon>
        <taxon>Colletotrichum truncatum species complex</taxon>
    </lineage>
</organism>
<keyword evidence="2" id="KW-1185">Reference proteome</keyword>
<dbReference type="Proteomes" id="UP000805649">
    <property type="component" value="Unassembled WGS sequence"/>
</dbReference>
<sequence>MENSLVSEKEGTPRASAKPRRHGLGGVKGVILGYWRDSPVPDPNGKHAVIGFIDVRDRLRTRIQQNTRFGEPVSNIEYPLPPGPGGSWVTFERVVFADHLVGMDHHQVKEYVKLRTDAVEESDQAREAAEKQAAKDAIRRVEENPPPENVLAPAIAYGAEIPDHATMPARPDSKRRRTGSGIGTISGGPVQSQPTREIIPSPQFDPLPGTRPTRIIVGYWKGSSEPDPLNRHAVYGILGQNDMFRVKVARETRDKRFVDGNFPVGAGALWIHWEEVELEPHLKSLSRAEVKEYCRVRQYQIDQGELPDDRLANETQAVYEAQQRVAQGFKPGLAQNVPTPIIPQPGEDIGSPETKPEVNQELRQSRRTGTGGMRHALPDLEIRQSSRTPVAAQNKIDASARREIARIEAAQMRTERFAADREAAAAAAAAQANANPVLAPPPLPPQAMPKMPIPNGNGARMSGLFHERDEMQRLNKVWVSQEEHRSRAAGEETKFYGGIKYERKQNGPFVGKLVSQGTIISIDGEDYVEYRVLTKPSFF</sequence>
<reference evidence="1 2" key="1">
    <citation type="journal article" date="2020" name="Phytopathology">
        <title>Genome Sequence Resources of Colletotrichum truncatum, C. plurivorum, C. musicola, and C. sojae: Four Species Pathogenic to Soybean (Glycine max).</title>
        <authorList>
            <person name="Rogerio F."/>
            <person name="Boufleur T.R."/>
            <person name="Ciampi-Guillardi M."/>
            <person name="Sukno S.A."/>
            <person name="Thon M.R."/>
            <person name="Massola Junior N.S."/>
            <person name="Baroncelli R."/>
        </authorList>
    </citation>
    <scope>NUCLEOTIDE SEQUENCE [LARGE SCALE GENOMIC DNA]</scope>
    <source>
        <strain evidence="1 2">CMES1059</strain>
    </source>
</reference>
<proteinExistence type="predicted"/>
<gene>
    <name evidence="1" type="ORF">CTRU02_203883</name>
</gene>
<name>A0ACC3ZAI4_COLTU</name>